<organism evidence="1">
    <name type="scientific">Siphoviridae sp. ctrCN24</name>
    <dbReference type="NCBI Taxonomy" id="2827953"/>
    <lineage>
        <taxon>Viruses</taxon>
        <taxon>Duplodnaviria</taxon>
        <taxon>Heunggongvirae</taxon>
        <taxon>Uroviricota</taxon>
        <taxon>Caudoviricetes</taxon>
    </lineage>
</organism>
<name>A0A8S5SK85_9CAUD</name>
<keyword evidence="1" id="KW-0418">Kinase</keyword>
<dbReference type="Pfam" id="PF11753">
    <property type="entry name" value="DUF3310"/>
    <property type="match status" value="1"/>
</dbReference>
<reference evidence="1" key="1">
    <citation type="journal article" date="2021" name="Proc. Natl. Acad. Sci. U.S.A.">
        <title>A Catalog of Tens of Thousands of Viruses from Human Metagenomes Reveals Hidden Associations with Chronic Diseases.</title>
        <authorList>
            <person name="Tisza M.J."/>
            <person name="Buck C.B."/>
        </authorList>
    </citation>
    <scope>NUCLEOTIDE SEQUENCE</scope>
    <source>
        <strain evidence="1">CtrCN24</strain>
    </source>
</reference>
<dbReference type="EMBL" id="BK032616">
    <property type="protein sequence ID" value="DAF51433.1"/>
    <property type="molecule type" value="Genomic_DNA"/>
</dbReference>
<proteinExistence type="predicted"/>
<keyword evidence="1" id="KW-0808">Transferase</keyword>
<dbReference type="GO" id="GO:0016301">
    <property type="term" value="F:kinase activity"/>
    <property type="evidence" value="ECO:0007669"/>
    <property type="project" value="UniProtKB-KW"/>
</dbReference>
<dbReference type="InterPro" id="IPR021739">
    <property type="entry name" value="SaV-like"/>
</dbReference>
<accession>A0A8S5SK85</accession>
<protein>
    <submittedName>
        <fullName evidence="1">Nucelotide kinase</fullName>
    </submittedName>
</protein>
<evidence type="ECO:0000313" key="1">
    <source>
        <dbReference type="EMBL" id="DAF51433.1"/>
    </source>
</evidence>
<sequence length="86" mass="9917">MKKSETTKPKDDMVLHPSHYTQGGIECIDAIKAATIDKQGIEAVCVANVIKYIWRFEKKNGLQDIDKALFYLKYLRKEVADRTEQK</sequence>